<keyword evidence="3" id="KW-1185">Reference proteome</keyword>
<comment type="caution">
    <text evidence="2">The sequence shown here is derived from an EMBL/GenBank/DDBJ whole genome shotgun (WGS) entry which is preliminary data.</text>
</comment>
<dbReference type="Proteomes" id="UP000095767">
    <property type="component" value="Unassembled WGS sequence"/>
</dbReference>
<evidence type="ECO:0000313" key="3">
    <source>
        <dbReference type="Proteomes" id="UP000095767"/>
    </source>
</evidence>
<evidence type="ECO:0000256" key="1">
    <source>
        <dbReference type="SAM" id="MobiDB-lite"/>
    </source>
</evidence>
<organism evidence="2 3">
    <name type="scientific">Dichanthelium oligosanthes</name>
    <dbReference type="NCBI Taxonomy" id="888268"/>
    <lineage>
        <taxon>Eukaryota</taxon>
        <taxon>Viridiplantae</taxon>
        <taxon>Streptophyta</taxon>
        <taxon>Embryophyta</taxon>
        <taxon>Tracheophyta</taxon>
        <taxon>Spermatophyta</taxon>
        <taxon>Magnoliopsida</taxon>
        <taxon>Liliopsida</taxon>
        <taxon>Poales</taxon>
        <taxon>Poaceae</taxon>
        <taxon>PACMAD clade</taxon>
        <taxon>Panicoideae</taxon>
        <taxon>Panicodae</taxon>
        <taxon>Paniceae</taxon>
        <taxon>Dichantheliinae</taxon>
        <taxon>Dichanthelium</taxon>
    </lineage>
</organism>
<feature type="compositionally biased region" description="Polar residues" evidence="1">
    <location>
        <begin position="40"/>
        <end position="51"/>
    </location>
</feature>
<proteinExistence type="predicted"/>
<dbReference type="OrthoDB" id="682310at2759"/>
<feature type="region of interest" description="Disordered" evidence="1">
    <location>
        <begin position="40"/>
        <end position="62"/>
    </location>
</feature>
<name>A0A1E5WBZ7_9POAL</name>
<gene>
    <name evidence="2" type="ORF">BAE44_0004032</name>
</gene>
<protein>
    <submittedName>
        <fullName evidence="2">Uncharacterized protein</fullName>
    </submittedName>
</protein>
<evidence type="ECO:0000313" key="2">
    <source>
        <dbReference type="EMBL" id="OEL34949.1"/>
    </source>
</evidence>
<feature type="non-terminal residue" evidence="2">
    <location>
        <position position="62"/>
    </location>
</feature>
<reference evidence="2 3" key="1">
    <citation type="submission" date="2016-09" db="EMBL/GenBank/DDBJ databases">
        <title>The draft genome of Dichanthelium oligosanthes: A C3 panicoid grass species.</title>
        <authorList>
            <person name="Studer A.J."/>
            <person name="Schnable J.C."/>
            <person name="Brutnell T.P."/>
        </authorList>
    </citation>
    <scope>NUCLEOTIDE SEQUENCE [LARGE SCALE GENOMIC DNA]</scope>
    <source>
        <strain evidence="3">cv. Kellogg 1175</strain>
        <tissue evidence="2">Leaf</tissue>
    </source>
</reference>
<dbReference type="AlphaFoldDB" id="A0A1E5WBZ7"/>
<accession>A0A1E5WBZ7</accession>
<dbReference type="EMBL" id="LWDX02013823">
    <property type="protein sequence ID" value="OEL34949.1"/>
    <property type="molecule type" value="Genomic_DNA"/>
</dbReference>
<sequence>MSSRNRRYDSGYEKLKKKQRLEVAAQTQKGALDRYVVKESQFTSESQTPNANIDEGHGEDAS</sequence>